<evidence type="ECO:0000313" key="4">
    <source>
        <dbReference type="EMBL" id="SMC45730.1"/>
    </source>
</evidence>
<dbReference type="RefSeq" id="WP_072623889.1">
    <property type="nucleotide sequence ID" value="NZ_CP013290.1"/>
</dbReference>
<reference evidence="3 7" key="3">
    <citation type="submission" date="2020-10" db="EMBL/GenBank/DDBJ databases">
        <title>Janibacter indicus TT2 genome sequence.</title>
        <authorList>
            <person name="Lee K."/>
            <person name="Ganzorig M."/>
        </authorList>
    </citation>
    <scope>NUCLEOTIDE SEQUENCE [LARGE SCALE GENOMIC DNA]</scope>
    <source>
        <strain evidence="3 7">TT2</strain>
    </source>
</reference>
<feature type="transmembrane region" description="Helical" evidence="1">
    <location>
        <begin position="328"/>
        <end position="346"/>
    </location>
</feature>
<feature type="transmembrane region" description="Helical" evidence="1">
    <location>
        <begin position="303"/>
        <end position="321"/>
    </location>
</feature>
<accession>A0A1L3MED2</accession>
<keyword evidence="1" id="KW-0812">Transmembrane</keyword>
<evidence type="ECO:0000313" key="3">
    <source>
        <dbReference type="EMBL" id="QOK23499.1"/>
    </source>
</evidence>
<evidence type="ECO:0000313" key="5">
    <source>
        <dbReference type="Proteomes" id="UP000182938"/>
    </source>
</evidence>
<dbReference type="EMBL" id="CP013290">
    <property type="protein sequence ID" value="APH00723.1"/>
    <property type="molecule type" value="Genomic_DNA"/>
</dbReference>
<dbReference type="EMBL" id="CP062789">
    <property type="protein sequence ID" value="QOK23499.1"/>
    <property type="molecule type" value="Genomic_DNA"/>
</dbReference>
<dbReference type="Proteomes" id="UP000593998">
    <property type="component" value="Chromosome"/>
</dbReference>
<feature type="transmembrane region" description="Helical" evidence="1">
    <location>
        <begin position="100"/>
        <end position="120"/>
    </location>
</feature>
<feature type="transmembrane region" description="Helical" evidence="1">
    <location>
        <begin position="73"/>
        <end position="94"/>
    </location>
</feature>
<dbReference type="InterPro" id="IPR018650">
    <property type="entry name" value="STSV1_Orf64"/>
</dbReference>
<name>A0A1L3MED2_9MICO</name>
<reference evidence="2 5" key="1">
    <citation type="submission" date="2015-11" db="EMBL/GenBank/DDBJ databases">
        <authorList>
            <person name="Zhang Y."/>
            <person name="Guo Z."/>
        </authorList>
    </citation>
    <scope>NUCLEOTIDE SEQUENCE [LARGE SCALE GENOMIC DNA]</scope>
    <source>
        <strain evidence="2 5">YFY001</strain>
    </source>
</reference>
<evidence type="ECO:0000313" key="2">
    <source>
        <dbReference type="EMBL" id="APH00723.1"/>
    </source>
</evidence>
<feature type="transmembrane region" description="Helical" evidence="1">
    <location>
        <begin position="127"/>
        <end position="146"/>
    </location>
</feature>
<dbReference type="OrthoDB" id="5240834at2"/>
<organism evidence="2 5">
    <name type="scientific">Janibacter indicus</name>
    <dbReference type="NCBI Taxonomy" id="857417"/>
    <lineage>
        <taxon>Bacteria</taxon>
        <taxon>Bacillati</taxon>
        <taxon>Actinomycetota</taxon>
        <taxon>Actinomycetes</taxon>
        <taxon>Micrococcales</taxon>
        <taxon>Intrasporangiaceae</taxon>
        <taxon>Janibacter</taxon>
    </lineage>
</organism>
<reference evidence="4 6" key="2">
    <citation type="submission" date="2017-04" db="EMBL/GenBank/DDBJ databases">
        <authorList>
            <person name="Afonso C.L."/>
            <person name="Miller P.J."/>
            <person name="Scott M.A."/>
            <person name="Spackman E."/>
            <person name="Goraichik I."/>
            <person name="Dimitrov K.M."/>
            <person name="Suarez D.L."/>
            <person name="Swayne D.E."/>
        </authorList>
    </citation>
    <scope>NUCLEOTIDE SEQUENCE [LARGE SCALE GENOMIC DNA]</scope>
    <source>
        <strain evidence="4 6">CGMCC 1.12511</strain>
    </source>
</reference>
<keyword evidence="5" id="KW-1185">Reference proteome</keyword>
<dbReference type="Proteomes" id="UP000192634">
    <property type="component" value="Unassembled WGS sequence"/>
</dbReference>
<feature type="transmembrane region" description="Helical" evidence="1">
    <location>
        <begin position="207"/>
        <end position="227"/>
    </location>
</feature>
<keyword evidence="1" id="KW-0472">Membrane</keyword>
<feature type="transmembrane region" description="Helical" evidence="1">
    <location>
        <begin position="175"/>
        <end position="201"/>
    </location>
</feature>
<gene>
    <name evidence="2" type="ORF">ASJ30_03555</name>
    <name evidence="3" type="ORF">IGS73_03585</name>
    <name evidence="4" type="ORF">SAMN06296429_103297</name>
</gene>
<dbReference type="Proteomes" id="UP000182938">
    <property type="component" value="Chromosome"/>
</dbReference>
<sequence>MAGGQQGEGTAPGRAGRLGPWLVAAVAGALYAVLSCLRHERYLSGMDLAIFGQVARRVASGEAPYSEMKGADYLIFGDHLHPVVLLLGVPWRLWGDPRSLLVAQAVCVAIAVAIVGRLAVERLGTRLGLLLTVLLALSVGVQAAVVFDVHEVALGAPLVALAGADFVRRRWNRTAIWVALFPLVKEDMAVLVLGFALALLVAGRRRLAAALAVWAGVALVLALRVIIPALNPRGIYPYSGTTSVAPQHVWDSLVADGRGSITVLVLVASAGLLSLRSPLVLAAAAPLGLRMASSNDSYWGLDYHYSLLPAVVLACAAVDGLARTRSQALLRATVGLSVAVAVWAVWTGPLVDEVERQLTPCARCADARAALDQVPVGAEVAADDHLAPHLLADRTVLHVHPNYTDEETRRPEWMLLDRRTDTGRNAHGRAWSEELVEHSIEQDGYELVWERAGYVVLRR</sequence>
<proteinExistence type="predicted"/>
<evidence type="ECO:0000313" key="6">
    <source>
        <dbReference type="Proteomes" id="UP000192634"/>
    </source>
</evidence>
<evidence type="ECO:0000313" key="7">
    <source>
        <dbReference type="Proteomes" id="UP000593998"/>
    </source>
</evidence>
<dbReference type="AlphaFoldDB" id="A0A1L3MED2"/>
<feature type="transmembrane region" description="Helical" evidence="1">
    <location>
        <begin position="18"/>
        <end position="37"/>
    </location>
</feature>
<dbReference type="Pfam" id="PF09852">
    <property type="entry name" value="DUF2079"/>
    <property type="match status" value="1"/>
</dbReference>
<dbReference type="KEGG" id="jte:ASJ30_03555"/>
<evidence type="ECO:0000256" key="1">
    <source>
        <dbReference type="SAM" id="Phobius"/>
    </source>
</evidence>
<keyword evidence="1" id="KW-1133">Transmembrane helix</keyword>
<protein>
    <submittedName>
        <fullName evidence="3">DUF2079 domain-containing protein</fullName>
    </submittedName>
</protein>
<accession>A0A1W1ZBE2</accession>
<dbReference type="EMBL" id="FWXN01000003">
    <property type="protein sequence ID" value="SMC45730.1"/>
    <property type="molecule type" value="Genomic_DNA"/>
</dbReference>